<keyword evidence="3" id="KW-1185">Reference proteome</keyword>
<reference evidence="2 3" key="1">
    <citation type="journal article" date="2023" name="Arcadia Sci">
        <title>De novo assembly of a long-read Amblyomma americanum tick genome.</title>
        <authorList>
            <person name="Chou S."/>
            <person name="Poskanzer K.E."/>
            <person name="Rollins M."/>
            <person name="Thuy-Boun P.S."/>
        </authorList>
    </citation>
    <scope>NUCLEOTIDE SEQUENCE [LARGE SCALE GENOMIC DNA]</scope>
    <source>
        <strain evidence="2">F_SG_1</strain>
        <tissue evidence="2">Salivary glands</tissue>
    </source>
</reference>
<accession>A0AAQ4DME0</accession>
<keyword evidence="1" id="KW-0812">Transmembrane</keyword>
<comment type="caution">
    <text evidence="2">The sequence shown here is derived from an EMBL/GenBank/DDBJ whole genome shotgun (WGS) entry which is preliminary data.</text>
</comment>
<gene>
    <name evidence="2" type="ORF">V5799_033763</name>
</gene>
<name>A0AAQ4DME0_AMBAM</name>
<dbReference type="Proteomes" id="UP001321473">
    <property type="component" value="Unassembled WGS sequence"/>
</dbReference>
<keyword evidence="1" id="KW-0472">Membrane</keyword>
<evidence type="ECO:0000256" key="1">
    <source>
        <dbReference type="SAM" id="Phobius"/>
    </source>
</evidence>
<feature type="transmembrane region" description="Helical" evidence="1">
    <location>
        <begin position="77"/>
        <end position="95"/>
    </location>
</feature>
<dbReference type="EMBL" id="JARKHS020029149">
    <property type="protein sequence ID" value="KAK8763630.1"/>
    <property type="molecule type" value="Genomic_DNA"/>
</dbReference>
<evidence type="ECO:0000313" key="3">
    <source>
        <dbReference type="Proteomes" id="UP001321473"/>
    </source>
</evidence>
<protein>
    <submittedName>
        <fullName evidence="2">Uncharacterized protein</fullName>
    </submittedName>
</protein>
<sequence>MFRLKEMSLVGCVPRNARETVSRYFGAFSLTLAVLGGEALESTEPLPLKELRSAGDSEHHSQETTEKPSKRLKMQRLLLCGIIFIICLTSLMPRVCGCNTKLRKSDVRNRCVGLDCQKGGQCGYSGCSGCVGSHGWCYGYCTLQ</sequence>
<evidence type="ECO:0000313" key="2">
    <source>
        <dbReference type="EMBL" id="KAK8763630.1"/>
    </source>
</evidence>
<organism evidence="2 3">
    <name type="scientific">Amblyomma americanum</name>
    <name type="common">Lone star tick</name>
    <dbReference type="NCBI Taxonomy" id="6943"/>
    <lineage>
        <taxon>Eukaryota</taxon>
        <taxon>Metazoa</taxon>
        <taxon>Ecdysozoa</taxon>
        <taxon>Arthropoda</taxon>
        <taxon>Chelicerata</taxon>
        <taxon>Arachnida</taxon>
        <taxon>Acari</taxon>
        <taxon>Parasitiformes</taxon>
        <taxon>Ixodida</taxon>
        <taxon>Ixodoidea</taxon>
        <taxon>Ixodidae</taxon>
        <taxon>Amblyomminae</taxon>
        <taxon>Amblyomma</taxon>
    </lineage>
</organism>
<proteinExistence type="predicted"/>
<dbReference type="AlphaFoldDB" id="A0AAQ4DME0"/>
<keyword evidence="1" id="KW-1133">Transmembrane helix</keyword>